<feature type="non-terminal residue" evidence="2">
    <location>
        <position position="1"/>
    </location>
</feature>
<evidence type="ECO:0000313" key="2">
    <source>
        <dbReference type="EMBL" id="GIQ85277.1"/>
    </source>
</evidence>
<reference evidence="2 3" key="1">
    <citation type="journal article" date="2018" name="PLoS ONE">
        <title>The draft genome of Kipferlia bialata reveals reductive genome evolution in fornicate parasites.</title>
        <authorList>
            <person name="Tanifuji G."/>
            <person name="Takabayashi S."/>
            <person name="Kume K."/>
            <person name="Takagi M."/>
            <person name="Nakayama T."/>
            <person name="Kamikawa R."/>
            <person name="Inagaki Y."/>
            <person name="Hashimoto T."/>
        </authorList>
    </citation>
    <scope>NUCLEOTIDE SEQUENCE [LARGE SCALE GENOMIC DNA]</scope>
    <source>
        <strain evidence="2">NY0173</strain>
    </source>
</reference>
<keyword evidence="1" id="KW-1133">Transmembrane helix</keyword>
<protein>
    <submittedName>
        <fullName evidence="2">Uncharacterized protein</fullName>
    </submittedName>
</protein>
<accession>A0A9K3CYG7</accession>
<name>A0A9K3CYG7_9EUKA</name>
<feature type="transmembrane region" description="Helical" evidence="1">
    <location>
        <begin position="51"/>
        <end position="71"/>
    </location>
</feature>
<gene>
    <name evidence="2" type="ORF">KIPB_006916</name>
</gene>
<organism evidence="2 3">
    <name type="scientific">Kipferlia bialata</name>
    <dbReference type="NCBI Taxonomy" id="797122"/>
    <lineage>
        <taxon>Eukaryota</taxon>
        <taxon>Metamonada</taxon>
        <taxon>Carpediemonas-like organisms</taxon>
        <taxon>Kipferlia</taxon>
    </lineage>
</organism>
<dbReference type="EMBL" id="BDIP01001858">
    <property type="protein sequence ID" value="GIQ85277.1"/>
    <property type="molecule type" value="Genomic_DNA"/>
</dbReference>
<dbReference type="AlphaFoldDB" id="A0A9K3CYG7"/>
<comment type="caution">
    <text evidence="2">The sequence shown here is derived from an EMBL/GenBank/DDBJ whole genome shotgun (WGS) entry which is preliminary data.</text>
</comment>
<keyword evidence="1" id="KW-0472">Membrane</keyword>
<evidence type="ECO:0000256" key="1">
    <source>
        <dbReference type="SAM" id="Phobius"/>
    </source>
</evidence>
<feature type="transmembrane region" description="Helical" evidence="1">
    <location>
        <begin position="12"/>
        <end position="30"/>
    </location>
</feature>
<sequence>MGMLGEYSFYYLVQTALVVVLLGLLVLLCLSPNKLVRSVYYKVTGSAKSGIKYCLPGTAAFLSLNIVMLLFKWVTVTEEAEETKAGQ</sequence>
<proteinExistence type="predicted"/>
<keyword evidence="3" id="KW-1185">Reference proteome</keyword>
<dbReference type="Proteomes" id="UP000265618">
    <property type="component" value="Unassembled WGS sequence"/>
</dbReference>
<keyword evidence="1" id="KW-0812">Transmembrane</keyword>
<evidence type="ECO:0000313" key="3">
    <source>
        <dbReference type="Proteomes" id="UP000265618"/>
    </source>
</evidence>